<gene>
    <name evidence="6" type="ORF">ENU21_02180</name>
</gene>
<dbReference type="GO" id="GO:0005886">
    <property type="term" value="C:plasma membrane"/>
    <property type="evidence" value="ECO:0007669"/>
    <property type="project" value="TreeGrafter"/>
</dbReference>
<evidence type="ECO:0000256" key="5">
    <source>
        <dbReference type="SAM" id="Phobius"/>
    </source>
</evidence>
<proteinExistence type="predicted"/>
<accession>A0A7C4H7H3</accession>
<comment type="subcellular location">
    <subcellularLocation>
        <location evidence="1">Membrane</location>
        <topology evidence="1">Multi-pass membrane protein</topology>
    </subcellularLocation>
</comment>
<dbReference type="EMBL" id="DTBQ01000063">
    <property type="protein sequence ID" value="HGM46547.1"/>
    <property type="molecule type" value="Genomic_DNA"/>
</dbReference>
<dbReference type="PANTHER" id="PTHR33514">
    <property type="entry name" value="PROTEIN ABCI12, CHLOROPLASTIC"/>
    <property type="match status" value="1"/>
</dbReference>
<dbReference type="AlphaFoldDB" id="A0A7C4H7H3"/>
<feature type="transmembrane region" description="Helical" evidence="5">
    <location>
        <begin position="94"/>
        <end position="115"/>
    </location>
</feature>
<feature type="transmembrane region" description="Helical" evidence="5">
    <location>
        <begin position="223"/>
        <end position="243"/>
    </location>
</feature>
<dbReference type="PANTHER" id="PTHR33514:SF13">
    <property type="entry name" value="PROTEIN ABCI12, CHLOROPLASTIC"/>
    <property type="match status" value="1"/>
</dbReference>
<keyword evidence="2 5" id="KW-0812">Transmembrane</keyword>
<dbReference type="Pfam" id="PF02361">
    <property type="entry name" value="CbiQ"/>
    <property type="match status" value="1"/>
</dbReference>
<feature type="transmembrane region" description="Helical" evidence="5">
    <location>
        <begin position="68"/>
        <end position="88"/>
    </location>
</feature>
<keyword evidence="3 5" id="KW-1133">Transmembrane helix</keyword>
<evidence type="ECO:0000313" key="6">
    <source>
        <dbReference type="EMBL" id="HGM46547.1"/>
    </source>
</evidence>
<evidence type="ECO:0000256" key="2">
    <source>
        <dbReference type="ARBA" id="ARBA00022692"/>
    </source>
</evidence>
<comment type="caution">
    <text evidence="6">The sequence shown here is derived from an EMBL/GenBank/DDBJ whole genome shotgun (WGS) entry which is preliminary data.</text>
</comment>
<sequence>MVEIEALRALKFKKENTPIDKTDPRSRALISLTLAFLSLYSQSLLKQSLLLATAACIAIVARRGARFVSILRATAPLALLIFVLNYITAPQPGWVGPALMALRFLTLSTSLSLFFMTTSPDEVSLMLESAHLPREYAMLITMSFRFVPTLALDVESVMHALQSRGFELEKGSLTQRVRNYVYLMVPLIIFEVRRSLMAAEALEARGFGSSRKPTSYIRLRFTALDGVAIALVTIYLLSFILLVPD</sequence>
<protein>
    <submittedName>
        <fullName evidence="6">Energy-coupling factor transporter transmembrane protein EcfT</fullName>
    </submittedName>
</protein>
<name>A0A7C4H7H3_THEPE</name>
<evidence type="ECO:0000256" key="4">
    <source>
        <dbReference type="ARBA" id="ARBA00023136"/>
    </source>
</evidence>
<reference evidence="6" key="1">
    <citation type="journal article" date="2020" name="mSystems">
        <title>Genome- and Community-Level Interaction Insights into Carbon Utilization and Element Cycling Functions of Hydrothermarchaeota in Hydrothermal Sediment.</title>
        <authorList>
            <person name="Zhou Z."/>
            <person name="Liu Y."/>
            <person name="Xu W."/>
            <person name="Pan J."/>
            <person name="Luo Z.H."/>
            <person name="Li M."/>
        </authorList>
    </citation>
    <scope>NUCLEOTIDE SEQUENCE</scope>
    <source>
        <strain evidence="6">SpSt-649</strain>
    </source>
</reference>
<evidence type="ECO:0000256" key="3">
    <source>
        <dbReference type="ARBA" id="ARBA00022989"/>
    </source>
</evidence>
<dbReference type="CDD" id="cd16914">
    <property type="entry name" value="EcfT"/>
    <property type="match status" value="1"/>
</dbReference>
<evidence type="ECO:0000256" key="1">
    <source>
        <dbReference type="ARBA" id="ARBA00004141"/>
    </source>
</evidence>
<organism evidence="6">
    <name type="scientific">Thermofilum pendens</name>
    <dbReference type="NCBI Taxonomy" id="2269"/>
    <lineage>
        <taxon>Archaea</taxon>
        <taxon>Thermoproteota</taxon>
        <taxon>Thermoprotei</taxon>
        <taxon>Thermofilales</taxon>
        <taxon>Thermofilaceae</taxon>
        <taxon>Thermofilum</taxon>
    </lineage>
</organism>
<dbReference type="InterPro" id="IPR003339">
    <property type="entry name" value="ABC/ECF_trnsptr_transmembrane"/>
</dbReference>
<keyword evidence="4 5" id="KW-0472">Membrane</keyword>